<feature type="domain" description="Methyltransferase FkbM" evidence="1">
    <location>
        <begin position="13"/>
        <end position="136"/>
    </location>
</feature>
<dbReference type="Gene3D" id="3.40.50.150">
    <property type="entry name" value="Vaccinia Virus protein VP39"/>
    <property type="match status" value="1"/>
</dbReference>
<dbReference type="Pfam" id="PF05050">
    <property type="entry name" value="Methyltransf_21"/>
    <property type="match status" value="1"/>
</dbReference>
<dbReference type="EMBL" id="QGTR01000001">
    <property type="protein sequence ID" value="PWW03628.1"/>
    <property type="molecule type" value="Genomic_DNA"/>
</dbReference>
<dbReference type="GO" id="GO:0032259">
    <property type="term" value="P:methylation"/>
    <property type="evidence" value="ECO:0007669"/>
    <property type="project" value="UniProtKB-KW"/>
</dbReference>
<dbReference type="OrthoDB" id="9814604at2"/>
<evidence type="ECO:0000313" key="3">
    <source>
        <dbReference type="Proteomes" id="UP000246352"/>
    </source>
</evidence>
<dbReference type="InterPro" id="IPR029063">
    <property type="entry name" value="SAM-dependent_MTases_sf"/>
</dbReference>
<reference evidence="2 3" key="1">
    <citation type="submission" date="2018-05" db="EMBL/GenBank/DDBJ databases">
        <title>Genomic Encyclopedia of Type Strains, Phase IV (KMG-IV): sequencing the most valuable type-strain genomes for metagenomic binning, comparative biology and taxonomic classification.</title>
        <authorList>
            <person name="Goeker M."/>
        </authorList>
    </citation>
    <scope>NUCLEOTIDE SEQUENCE [LARGE SCALE GENOMIC DNA]</scope>
    <source>
        <strain evidence="2 3">DSM 16791</strain>
    </source>
</reference>
<dbReference type="NCBIfam" id="TIGR01444">
    <property type="entry name" value="fkbM_fam"/>
    <property type="match status" value="1"/>
</dbReference>
<name>A0A317PQ60_9HYPH</name>
<keyword evidence="2" id="KW-0808">Transferase</keyword>
<comment type="caution">
    <text evidence="2">The sequence shown here is derived from an EMBL/GenBank/DDBJ whole genome shotgun (WGS) entry which is preliminary data.</text>
</comment>
<sequence>MTDDHAARRIIYDFGANNGDDIPYYLMKADLVVAVDANPAMCALMTDRFSDEVRSGRLIIEQCVLTDCATEGEVHFYNHRLSDRWGQFSPPSADRLHEYDRVLLPSRNVAALVRDHGVPHYIKIDVEGYDGPLLRSLFEHGIRPPFISAESHTIDVFCLLAGMGGYNSFKLVEGDRVDTYGTGTILTPAGVREHWFHAESAGPFGDDIRGEWACAEDFFQILAIHGLGWKDIHATTVIEAAPRGGKSLRAVLRPWITARRMERLRRRLDRWRAVLGAGSSRR</sequence>
<organism evidence="2 3">
    <name type="scientific">Hoeflea marina</name>
    <dbReference type="NCBI Taxonomy" id="274592"/>
    <lineage>
        <taxon>Bacteria</taxon>
        <taxon>Pseudomonadati</taxon>
        <taxon>Pseudomonadota</taxon>
        <taxon>Alphaproteobacteria</taxon>
        <taxon>Hyphomicrobiales</taxon>
        <taxon>Rhizobiaceae</taxon>
        <taxon>Hoeflea</taxon>
    </lineage>
</organism>
<keyword evidence="2" id="KW-0489">Methyltransferase</keyword>
<dbReference type="Proteomes" id="UP000246352">
    <property type="component" value="Unassembled WGS sequence"/>
</dbReference>
<gene>
    <name evidence="2" type="ORF">DFR52_101313</name>
</gene>
<dbReference type="InterPro" id="IPR006342">
    <property type="entry name" value="FkbM_mtfrase"/>
</dbReference>
<dbReference type="RefSeq" id="WP_110030163.1">
    <property type="nucleotide sequence ID" value="NZ_QGTR01000001.1"/>
</dbReference>
<evidence type="ECO:0000313" key="2">
    <source>
        <dbReference type="EMBL" id="PWW03628.1"/>
    </source>
</evidence>
<keyword evidence="3" id="KW-1185">Reference proteome</keyword>
<proteinExistence type="predicted"/>
<dbReference type="SUPFAM" id="SSF53335">
    <property type="entry name" value="S-adenosyl-L-methionine-dependent methyltransferases"/>
    <property type="match status" value="1"/>
</dbReference>
<dbReference type="AlphaFoldDB" id="A0A317PQ60"/>
<protein>
    <submittedName>
        <fullName evidence="2">FkbM family methyltransferase</fullName>
    </submittedName>
</protein>
<accession>A0A317PQ60</accession>
<dbReference type="GO" id="GO:0008168">
    <property type="term" value="F:methyltransferase activity"/>
    <property type="evidence" value="ECO:0007669"/>
    <property type="project" value="UniProtKB-KW"/>
</dbReference>
<evidence type="ECO:0000259" key="1">
    <source>
        <dbReference type="Pfam" id="PF05050"/>
    </source>
</evidence>